<dbReference type="Pfam" id="PF07626">
    <property type="entry name" value="PSD3"/>
    <property type="match status" value="1"/>
</dbReference>
<name>A0A518JT38_9BACT</name>
<feature type="domain" description="DUF1585" evidence="1">
    <location>
        <begin position="840"/>
        <end position="913"/>
    </location>
</feature>
<evidence type="ECO:0000259" key="6">
    <source>
        <dbReference type="Pfam" id="PF07637"/>
    </source>
</evidence>
<proteinExistence type="predicted"/>
<dbReference type="AlphaFoldDB" id="A0A518JT38"/>
<dbReference type="InterPro" id="IPR013036">
    <property type="entry name" value="DUF1587"/>
</dbReference>
<organism evidence="7 8">
    <name type="scientific">Rosistilla carotiformis</name>
    <dbReference type="NCBI Taxonomy" id="2528017"/>
    <lineage>
        <taxon>Bacteria</taxon>
        <taxon>Pseudomonadati</taxon>
        <taxon>Planctomycetota</taxon>
        <taxon>Planctomycetia</taxon>
        <taxon>Pirellulales</taxon>
        <taxon>Pirellulaceae</taxon>
        <taxon>Rosistilla</taxon>
    </lineage>
</organism>
<accession>A0A518JT38</accession>
<dbReference type="Proteomes" id="UP000315082">
    <property type="component" value="Chromosome"/>
</dbReference>
<dbReference type="KEGG" id="rcf:Poly24_24010"/>
<sequence length="916" mass="103047">MLHDGTCGLVYNTCLTVHSPRGACGAYQSRMKSCMMGFRSRQNQSPRQWRVVQAMGRGEKRSIRGWTLAVLMTLTGGSVAWGQPVATFTPDQVGFDRLIEPFLKQHCLRCHGPEEALGEFRIDRDLGIDLMQQASHAKWGEVVNVLNSHEMPPQDEPQPDVTSVGKVVDWITDQMVRVEQIRRDASIIIRRMNRDEYRNTIRDLVGIDYDTSHFPQDPPTGGFDNNGGALTVSPLHLELYYNAAREILDRAIVDGDQPAAISWRFEPESGDSDRNRVEYDKQRLIVNGGKNRVVDRFVVMHHASCDRKVNVRSFQLKQPGPYRITIRAAGVVPTREQVVASAEQFLRKRMADNIQKHPDRSDRHREQFERDLAHFSSDSRYDYGPPRVRVIQHLAGQPAVLAEFDIDASPDSPKEYPIDAIFSTESAGITIEYAYDIPKEVENFWMQTGDDFARPEAWIDSILLEGPIYPQWPPESHVRLLPEATLKESDPTSYVRTVVARFMQRAYRRRVTSSELDAKMALFDGAFRETSDVQTAIRAPLIAILMSSHFLYLAEPEGADGSVDAAAMPRALNDFELATRLSYFLWSSMPDEALFHAAAQGRLRDPETRLLHVERMLEDPKSEALVKNFAGQWLGLREVGANPPAAELYRRYDRHLETSIVGESLSFFRELLLHDLDVMNFIASDFVVINQRLARFYGIPGVHGDHFRRVAVPAGVHRGGVLTQASVLSITSNGTRTSPVKRGTWVLKNLLGSDPGLPVANAGEIAPKVPGIDKATVRQRLEIHRELPQCARCHDKIDPLGFALENYDASGFWRLQEGHGYQGRIGRNDPVIDASSRLPDGTPVDGIDGLQQALLQNEDAFLRCLAEKMLTYALGRELGIADRVHLDAAVNDLQANGKTLRQLIRWIVVSEPFQTK</sequence>
<evidence type="ECO:0000313" key="7">
    <source>
        <dbReference type="EMBL" id="QDV68688.1"/>
    </source>
</evidence>
<dbReference type="InterPro" id="IPR011478">
    <property type="entry name" value="DUF1585"/>
</dbReference>
<evidence type="ECO:0000259" key="2">
    <source>
        <dbReference type="Pfam" id="PF07626"/>
    </source>
</evidence>
<dbReference type="Pfam" id="PF07627">
    <property type="entry name" value="PSCyt3"/>
    <property type="match status" value="1"/>
</dbReference>
<feature type="domain" description="Cytochrome C Planctomycete-type" evidence="5">
    <location>
        <begin position="107"/>
        <end position="155"/>
    </location>
</feature>
<dbReference type="Pfam" id="PF07635">
    <property type="entry name" value="PSCyt1"/>
    <property type="match status" value="1"/>
</dbReference>
<dbReference type="EMBL" id="CP036348">
    <property type="protein sequence ID" value="QDV68688.1"/>
    <property type="molecule type" value="Genomic_DNA"/>
</dbReference>
<evidence type="ECO:0000259" key="1">
    <source>
        <dbReference type="Pfam" id="PF07624"/>
    </source>
</evidence>
<feature type="domain" description="DUF1595" evidence="6">
    <location>
        <begin position="495"/>
        <end position="555"/>
    </location>
</feature>
<dbReference type="Pfam" id="PF07624">
    <property type="entry name" value="PSD2"/>
    <property type="match status" value="1"/>
</dbReference>
<feature type="domain" description="DUF1588" evidence="3">
    <location>
        <begin position="718"/>
        <end position="816"/>
    </location>
</feature>
<evidence type="ECO:0000259" key="4">
    <source>
        <dbReference type="Pfam" id="PF07631"/>
    </source>
</evidence>
<feature type="domain" description="DUF1587" evidence="2">
    <location>
        <begin position="190"/>
        <end position="252"/>
    </location>
</feature>
<dbReference type="InterPro" id="IPR011429">
    <property type="entry name" value="Cyt_c_Planctomycete-type"/>
</dbReference>
<evidence type="ECO:0008006" key="9">
    <source>
        <dbReference type="Google" id="ProtNLM"/>
    </source>
</evidence>
<dbReference type="InterPro" id="IPR013043">
    <property type="entry name" value="DUF1595"/>
</dbReference>
<gene>
    <name evidence="7" type="ORF">Poly24_24010</name>
</gene>
<evidence type="ECO:0000313" key="8">
    <source>
        <dbReference type="Proteomes" id="UP000315082"/>
    </source>
</evidence>
<keyword evidence="8" id="KW-1185">Reference proteome</keyword>
<dbReference type="InterPro" id="IPR013039">
    <property type="entry name" value="DUF1588"/>
</dbReference>
<dbReference type="Pfam" id="PF07631">
    <property type="entry name" value="PSD4"/>
    <property type="match status" value="1"/>
</dbReference>
<evidence type="ECO:0000259" key="3">
    <source>
        <dbReference type="Pfam" id="PF07627"/>
    </source>
</evidence>
<dbReference type="InterPro" id="IPR013042">
    <property type="entry name" value="DUF1592"/>
</dbReference>
<protein>
    <recommendedName>
        <fullName evidence="9">Planctomycete cytochrome C</fullName>
    </recommendedName>
</protein>
<dbReference type="Pfam" id="PF07637">
    <property type="entry name" value="PSD5"/>
    <property type="match status" value="1"/>
</dbReference>
<evidence type="ECO:0000259" key="5">
    <source>
        <dbReference type="Pfam" id="PF07635"/>
    </source>
</evidence>
<reference evidence="7 8" key="1">
    <citation type="submission" date="2019-02" db="EMBL/GenBank/DDBJ databases">
        <title>Deep-cultivation of Planctomycetes and their phenomic and genomic characterization uncovers novel biology.</title>
        <authorList>
            <person name="Wiegand S."/>
            <person name="Jogler M."/>
            <person name="Boedeker C."/>
            <person name="Pinto D."/>
            <person name="Vollmers J."/>
            <person name="Rivas-Marin E."/>
            <person name="Kohn T."/>
            <person name="Peeters S.H."/>
            <person name="Heuer A."/>
            <person name="Rast P."/>
            <person name="Oberbeckmann S."/>
            <person name="Bunk B."/>
            <person name="Jeske O."/>
            <person name="Meyerdierks A."/>
            <person name="Storesund J.E."/>
            <person name="Kallscheuer N."/>
            <person name="Luecker S."/>
            <person name="Lage O.M."/>
            <person name="Pohl T."/>
            <person name="Merkel B.J."/>
            <person name="Hornburger P."/>
            <person name="Mueller R.-W."/>
            <person name="Bruemmer F."/>
            <person name="Labrenz M."/>
            <person name="Spormann A.M."/>
            <person name="Op den Camp H."/>
            <person name="Overmann J."/>
            <person name="Amann R."/>
            <person name="Jetten M.S.M."/>
            <person name="Mascher T."/>
            <person name="Medema M.H."/>
            <person name="Devos D.P."/>
            <person name="Kaster A.-K."/>
            <person name="Ovreas L."/>
            <person name="Rohde M."/>
            <person name="Galperin M.Y."/>
            <person name="Jogler C."/>
        </authorList>
    </citation>
    <scope>NUCLEOTIDE SEQUENCE [LARGE SCALE GENOMIC DNA]</scope>
    <source>
        <strain evidence="7 8">Poly24</strain>
    </source>
</reference>
<feature type="domain" description="DUF1592" evidence="4">
    <location>
        <begin position="572"/>
        <end position="699"/>
    </location>
</feature>